<evidence type="ECO:0000313" key="1">
    <source>
        <dbReference type="EMBL" id="ERH59778.1"/>
    </source>
</evidence>
<organism evidence="1 3">
    <name type="scientific">Pseudomonas simiae</name>
    <dbReference type="NCBI Taxonomy" id="321846"/>
    <lineage>
        <taxon>Bacteria</taxon>
        <taxon>Pseudomonadati</taxon>
        <taxon>Pseudomonadota</taxon>
        <taxon>Gammaproteobacteria</taxon>
        <taxon>Pseudomonadales</taxon>
        <taxon>Pseudomonadaceae</taxon>
        <taxon>Pseudomonas</taxon>
    </lineage>
</organism>
<sequence>MLMLLSERAFSLRYVPAPVRILHHLVTATLVSLRDGLEMMGEIQRRLDGQAEQQT</sequence>
<keyword evidence="4" id="KW-1185">Reference proteome</keyword>
<accession>U1UTZ2</accession>
<dbReference type="RefSeq" id="WP_021491665.1">
    <property type="nucleotide sequence ID" value="NZ_AVQG01000009.1"/>
</dbReference>
<comment type="caution">
    <text evidence="1">The sequence shown here is derived from an EMBL/GenBank/DDBJ whole genome shotgun (WGS) entry which is preliminary data.</text>
</comment>
<reference evidence="2 4" key="2">
    <citation type="submission" date="2019-11" db="EMBL/GenBank/DDBJ databases">
        <title>Epiphytic Pseudomonas syringae from cherry orchards.</title>
        <authorList>
            <person name="Hulin M.T."/>
        </authorList>
    </citation>
    <scope>NUCLEOTIDE SEQUENCE [LARGE SCALE GENOMIC DNA]</scope>
    <source>
        <strain evidence="2 4">PA-5-11C</strain>
    </source>
</reference>
<evidence type="ECO:0000313" key="2">
    <source>
        <dbReference type="EMBL" id="MCF5320268.1"/>
    </source>
</evidence>
<proteinExistence type="predicted"/>
<reference evidence="1 3" key="1">
    <citation type="submission" date="2013-08" db="EMBL/GenBank/DDBJ databases">
        <title>Biodegradation of aromatic compounds in biofilm forming Pseudomonas isolated from sewage sludge.</title>
        <authorList>
            <person name="Qureshi A."/>
            <person name="Ghosh S."/>
            <person name="Khardenavis A.A."/>
            <person name="Kapley A."/>
            <person name="Purohit H.J."/>
        </authorList>
    </citation>
    <scope>NUCLEOTIDE SEQUENCE [LARGE SCALE GENOMIC DNA]</scope>
    <source>
        <strain evidence="1 3">EGD-AQ6</strain>
    </source>
</reference>
<dbReference type="Proteomes" id="UP000016504">
    <property type="component" value="Unassembled WGS sequence"/>
</dbReference>
<dbReference type="PATRIC" id="fig|1390371.3.peg.1841"/>
<evidence type="ECO:0000313" key="4">
    <source>
        <dbReference type="Proteomes" id="UP000814078"/>
    </source>
</evidence>
<dbReference type="AlphaFoldDB" id="U1UTZ2"/>
<evidence type="ECO:0000313" key="3">
    <source>
        <dbReference type="Proteomes" id="UP000016504"/>
    </source>
</evidence>
<gene>
    <name evidence="2" type="ORF">GIW13_18445</name>
    <name evidence="1" type="ORF">O204_22615</name>
</gene>
<dbReference type="Proteomes" id="UP000814078">
    <property type="component" value="Unassembled WGS sequence"/>
</dbReference>
<dbReference type="EMBL" id="AVQG01000009">
    <property type="protein sequence ID" value="ERH59778.1"/>
    <property type="molecule type" value="Genomic_DNA"/>
</dbReference>
<dbReference type="EMBL" id="WKCM01000032">
    <property type="protein sequence ID" value="MCF5320268.1"/>
    <property type="molecule type" value="Genomic_DNA"/>
</dbReference>
<name>U1UTZ2_9PSED</name>
<protein>
    <submittedName>
        <fullName evidence="1">Uncharacterized protein</fullName>
    </submittedName>
</protein>